<proteinExistence type="predicted"/>
<name>A0A8S5UXV0_9CAUD</name>
<organism evidence="2">
    <name type="scientific">Podoviridae sp. ctW0z17</name>
    <dbReference type="NCBI Taxonomy" id="2825254"/>
    <lineage>
        <taxon>Viruses</taxon>
        <taxon>Duplodnaviria</taxon>
        <taxon>Heunggongvirae</taxon>
        <taxon>Uroviricota</taxon>
        <taxon>Caudoviricetes</taxon>
    </lineage>
</organism>
<evidence type="ECO:0000256" key="1">
    <source>
        <dbReference type="SAM" id="Phobius"/>
    </source>
</evidence>
<evidence type="ECO:0000313" key="2">
    <source>
        <dbReference type="EMBL" id="DAF99226.1"/>
    </source>
</evidence>
<keyword evidence="1" id="KW-0812">Transmembrane</keyword>
<accession>A0A8S5UXV0</accession>
<reference evidence="2" key="1">
    <citation type="journal article" date="2021" name="Proc. Natl. Acad. Sci. U.S.A.">
        <title>A Catalog of Tens of Thousands of Viruses from Human Metagenomes Reveals Hidden Associations with Chronic Diseases.</title>
        <authorList>
            <person name="Tisza M.J."/>
            <person name="Buck C.B."/>
        </authorList>
    </citation>
    <scope>NUCLEOTIDE SEQUENCE</scope>
    <source>
        <strain evidence="2">CtW0z17</strain>
    </source>
</reference>
<sequence>MTNMEKQRILIWAGIALAILVGCITYYNL</sequence>
<keyword evidence="1" id="KW-1133">Transmembrane helix</keyword>
<protein>
    <submittedName>
        <fullName evidence="2">Outer membrane protein assembly factor</fullName>
    </submittedName>
</protein>
<dbReference type="EMBL" id="BK016161">
    <property type="protein sequence ID" value="DAF99226.1"/>
    <property type="molecule type" value="Genomic_DNA"/>
</dbReference>
<keyword evidence="1" id="KW-0472">Membrane</keyword>
<dbReference type="PROSITE" id="PS51257">
    <property type="entry name" value="PROKAR_LIPOPROTEIN"/>
    <property type="match status" value="1"/>
</dbReference>
<feature type="transmembrane region" description="Helical" evidence="1">
    <location>
        <begin position="9"/>
        <end position="27"/>
    </location>
</feature>